<keyword evidence="3" id="KW-1185">Reference proteome</keyword>
<dbReference type="GeneID" id="54297779"/>
<keyword evidence="1" id="KW-1133">Transmembrane helix</keyword>
<dbReference type="AlphaFoldDB" id="A0A6A6BIU7"/>
<keyword evidence="1" id="KW-0472">Membrane</keyword>
<dbReference type="EMBL" id="ML995483">
    <property type="protein sequence ID" value="KAF2142757.1"/>
    <property type="molecule type" value="Genomic_DNA"/>
</dbReference>
<evidence type="ECO:0000256" key="1">
    <source>
        <dbReference type="SAM" id="Phobius"/>
    </source>
</evidence>
<gene>
    <name evidence="2" type="ORF">K452DRAFT_286388</name>
</gene>
<evidence type="ECO:0000313" key="2">
    <source>
        <dbReference type="EMBL" id="KAF2142757.1"/>
    </source>
</evidence>
<accession>A0A6A6BIU7</accession>
<proteinExistence type="predicted"/>
<evidence type="ECO:0000313" key="3">
    <source>
        <dbReference type="Proteomes" id="UP000799438"/>
    </source>
</evidence>
<sequence length="64" mass="7210">MERASLCVVARCASHLASPLFFSLCMLVIVFEACNAYRSPERKREGLVRPPLRRVIRHCCCSGV</sequence>
<organism evidence="2 3">
    <name type="scientific">Aplosporella prunicola CBS 121167</name>
    <dbReference type="NCBI Taxonomy" id="1176127"/>
    <lineage>
        <taxon>Eukaryota</taxon>
        <taxon>Fungi</taxon>
        <taxon>Dikarya</taxon>
        <taxon>Ascomycota</taxon>
        <taxon>Pezizomycotina</taxon>
        <taxon>Dothideomycetes</taxon>
        <taxon>Dothideomycetes incertae sedis</taxon>
        <taxon>Botryosphaeriales</taxon>
        <taxon>Aplosporellaceae</taxon>
        <taxon>Aplosporella</taxon>
    </lineage>
</organism>
<name>A0A6A6BIU7_9PEZI</name>
<keyword evidence="1" id="KW-0812">Transmembrane</keyword>
<reference evidence="2" key="1">
    <citation type="journal article" date="2020" name="Stud. Mycol.">
        <title>101 Dothideomycetes genomes: a test case for predicting lifestyles and emergence of pathogens.</title>
        <authorList>
            <person name="Haridas S."/>
            <person name="Albert R."/>
            <person name="Binder M."/>
            <person name="Bloem J."/>
            <person name="Labutti K."/>
            <person name="Salamov A."/>
            <person name="Andreopoulos B."/>
            <person name="Baker S."/>
            <person name="Barry K."/>
            <person name="Bills G."/>
            <person name="Bluhm B."/>
            <person name="Cannon C."/>
            <person name="Castanera R."/>
            <person name="Culley D."/>
            <person name="Daum C."/>
            <person name="Ezra D."/>
            <person name="Gonzalez J."/>
            <person name="Henrissat B."/>
            <person name="Kuo A."/>
            <person name="Liang C."/>
            <person name="Lipzen A."/>
            <person name="Lutzoni F."/>
            <person name="Magnuson J."/>
            <person name="Mondo S."/>
            <person name="Nolan M."/>
            <person name="Ohm R."/>
            <person name="Pangilinan J."/>
            <person name="Park H.-J."/>
            <person name="Ramirez L."/>
            <person name="Alfaro M."/>
            <person name="Sun H."/>
            <person name="Tritt A."/>
            <person name="Yoshinaga Y."/>
            <person name="Zwiers L.-H."/>
            <person name="Turgeon B."/>
            <person name="Goodwin S."/>
            <person name="Spatafora J."/>
            <person name="Crous P."/>
            <person name="Grigoriev I."/>
        </authorList>
    </citation>
    <scope>NUCLEOTIDE SEQUENCE</scope>
    <source>
        <strain evidence="2">CBS 121167</strain>
    </source>
</reference>
<dbReference type="RefSeq" id="XP_033398469.1">
    <property type="nucleotide sequence ID" value="XM_033540283.1"/>
</dbReference>
<protein>
    <submittedName>
        <fullName evidence="2">Uncharacterized protein</fullName>
    </submittedName>
</protein>
<feature type="transmembrane region" description="Helical" evidence="1">
    <location>
        <begin position="20"/>
        <end position="37"/>
    </location>
</feature>
<dbReference type="Proteomes" id="UP000799438">
    <property type="component" value="Unassembled WGS sequence"/>
</dbReference>